<name>A0A371YM44_9GAMM</name>
<organism evidence="2 3">
    <name type="scientific">Acinetobacter sichuanensis</name>
    <dbReference type="NCBI Taxonomy" id="2136183"/>
    <lineage>
        <taxon>Bacteria</taxon>
        <taxon>Pseudomonadati</taxon>
        <taxon>Pseudomonadota</taxon>
        <taxon>Gammaproteobacteria</taxon>
        <taxon>Moraxellales</taxon>
        <taxon>Moraxellaceae</taxon>
        <taxon>Acinetobacter</taxon>
    </lineage>
</organism>
<keyword evidence="1" id="KW-0472">Membrane</keyword>
<feature type="transmembrane region" description="Helical" evidence="1">
    <location>
        <begin position="15"/>
        <end position="36"/>
    </location>
</feature>
<gene>
    <name evidence="2" type="ORF">C9E89_016200</name>
</gene>
<comment type="caution">
    <text evidence="2">The sequence shown here is derived from an EMBL/GenBank/DDBJ whole genome shotgun (WGS) entry which is preliminary data.</text>
</comment>
<reference evidence="2 3" key="1">
    <citation type="submission" date="2018-08" db="EMBL/GenBank/DDBJ databases">
        <title>The draft genome of Acinetobacter sichuanensis strain WCHAc060041.</title>
        <authorList>
            <person name="Qin J."/>
            <person name="Feng Y."/>
            <person name="Zong Z."/>
        </authorList>
    </citation>
    <scope>NUCLEOTIDE SEQUENCE [LARGE SCALE GENOMIC DNA]</scope>
    <source>
        <strain evidence="2 3">WCHAc060041</strain>
    </source>
</reference>
<evidence type="ECO:0008006" key="4">
    <source>
        <dbReference type="Google" id="ProtNLM"/>
    </source>
</evidence>
<evidence type="ECO:0000256" key="1">
    <source>
        <dbReference type="SAM" id="Phobius"/>
    </source>
</evidence>
<dbReference type="AlphaFoldDB" id="A0A371YM44"/>
<sequence>LESPKWKCPSISAHIIGRLGAILAPLIIGFIVMLNLPLTQNFLIIASAGLIGAIALAFINHEKAAV</sequence>
<protein>
    <recommendedName>
        <fullName evidence="4">MFS transporter</fullName>
    </recommendedName>
</protein>
<keyword evidence="1" id="KW-0812">Transmembrane</keyword>
<evidence type="ECO:0000313" key="2">
    <source>
        <dbReference type="EMBL" id="RFC82536.1"/>
    </source>
</evidence>
<dbReference type="Proteomes" id="UP000240957">
    <property type="component" value="Unassembled WGS sequence"/>
</dbReference>
<evidence type="ECO:0000313" key="3">
    <source>
        <dbReference type="Proteomes" id="UP000240957"/>
    </source>
</evidence>
<accession>A0A371YM44</accession>
<proteinExistence type="predicted"/>
<feature type="transmembrane region" description="Helical" evidence="1">
    <location>
        <begin position="42"/>
        <end position="59"/>
    </location>
</feature>
<dbReference type="EMBL" id="PYIX02000032">
    <property type="protein sequence ID" value="RFC82536.1"/>
    <property type="molecule type" value="Genomic_DNA"/>
</dbReference>
<feature type="non-terminal residue" evidence="2">
    <location>
        <position position="1"/>
    </location>
</feature>
<keyword evidence="1" id="KW-1133">Transmembrane helix</keyword>